<sequence>MNVCNAGATTTIEESDREDEVTSNIHCEELLSWNPTNKNVIQGGVNKTVHPSLPIILPDCNMDGVSEVVLSTSPVLLKVLFKGFSVSHDNLPTDLCDDRLDGMVPWTTENGTDIVATCKSGGKDRLLRITQENWCSTLKKKNGTGEIIILDTRPSGTFENSKILPTTDGVIVWSQEEVRMIDLNGQMLWSTNISAHSIKNRFVLHGKFDKSGYQVALFSSDLYANLQVPYFDTLSYLFL</sequence>
<protein>
    <recommendedName>
        <fullName evidence="3">Bulb-type lectin domain-containing protein</fullName>
    </recommendedName>
</protein>
<reference evidence="1 2" key="1">
    <citation type="journal article" date="2022" name="Nat. Ecol. Evol.">
        <title>A masculinizing supergene underlies an exaggerated male reproductive morph in a spider.</title>
        <authorList>
            <person name="Hendrickx F."/>
            <person name="De Corte Z."/>
            <person name="Sonet G."/>
            <person name="Van Belleghem S.M."/>
            <person name="Kostlbacher S."/>
            <person name="Vangestel C."/>
        </authorList>
    </citation>
    <scope>NUCLEOTIDE SEQUENCE [LARGE SCALE GENOMIC DNA]</scope>
    <source>
        <strain evidence="1">W744_W776</strain>
    </source>
</reference>
<proteinExistence type="predicted"/>
<accession>A0AAV6TMU4</accession>
<organism evidence="1 2">
    <name type="scientific">Oedothorax gibbosus</name>
    <dbReference type="NCBI Taxonomy" id="931172"/>
    <lineage>
        <taxon>Eukaryota</taxon>
        <taxon>Metazoa</taxon>
        <taxon>Ecdysozoa</taxon>
        <taxon>Arthropoda</taxon>
        <taxon>Chelicerata</taxon>
        <taxon>Arachnida</taxon>
        <taxon>Araneae</taxon>
        <taxon>Araneomorphae</taxon>
        <taxon>Entelegynae</taxon>
        <taxon>Araneoidea</taxon>
        <taxon>Linyphiidae</taxon>
        <taxon>Erigoninae</taxon>
        <taxon>Oedothorax</taxon>
    </lineage>
</organism>
<comment type="caution">
    <text evidence="1">The sequence shown here is derived from an EMBL/GenBank/DDBJ whole genome shotgun (WGS) entry which is preliminary data.</text>
</comment>
<evidence type="ECO:0008006" key="3">
    <source>
        <dbReference type="Google" id="ProtNLM"/>
    </source>
</evidence>
<dbReference type="Proteomes" id="UP000827092">
    <property type="component" value="Unassembled WGS sequence"/>
</dbReference>
<keyword evidence="2" id="KW-1185">Reference proteome</keyword>
<gene>
    <name evidence="1" type="ORF">JTE90_029613</name>
</gene>
<dbReference type="AlphaFoldDB" id="A0AAV6TMU4"/>
<name>A0AAV6TMU4_9ARAC</name>
<dbReference type="EMBL" id="JAFNEN010002236">
    <property type="protein sequence ID" value="KAG8172923.1"/>
    <property type="molecule type" value="Genomic_DNA"/>
</dbReference>
<evidence type="ECO:0000313" key="2">
    <source>
        <dbReference type="Proteomes" id="UP000827092"/>
    </source>
</evidence>
<evidence type="ECO:0000313" key="1">
    <source>
        <dbReference type="EMBL" id="KAG8172923.1"/>
    </source>
</evidence>